<dbReference type="EMBL" id="JAVXUO010002777">
    <property type="protein sequence ID" value="KAK2969732.1"/>
    <property type="molecule type" value="Genomic_DNA"/>
</dbReference>
<protein>
    <submittedName>
        <fullName evidence="1">Uncharacterized protein</fullName>
    </submittedName>
</protein>
<evidence type="ECO:0000313" key="2">
    <source>
        <dbReference type="Proteomes" id="UP001187471"/>
    </source>
</evidence>
<organism evidence="1 2">
    <name type="scientific">Escallonia rubra</name>
    <dbReference type="NCBI Taxonomy" id="112253"/>
    <lineage>
        <taxon>Eukaryota</taxon>
        <taxon>Viridiplantae</taxon>
        <taxon>Streptophyta</taxon>
        <taxon>Embryophyta</taxon>
        <taxon>Tracheophyta</taxon>
        <taxon>Spermatophyta</taxon>
        <taxon>Magnoliopsida</taxon>
        <taxon>eudicotyledons</taxon>
        <taxon>Gunneridae</taxon>
        <taxon>Pentapetalae</taxon>
        <taxon>asterids</taxon>
        <taxon>campanulids</taxon>
        <taxon>Escalloniales</taxon>
        <taxon>Escalloniaceae</taxon>
        <taxon>Escallonia</taxon>
    </lineage>
</organism>
<keyword evidence="2" id="KW-1185">Reference proteome</keyword>
<proteinExistence type="predicted"/>
<sequence length="72" mass="8228">MGSQRVSLISWKNAKPRHEAFETSWQTVCFPTEFIVICLNRTSSPSDVNAHAFGIKATREWRKGSWRISSVC</sequence>
<accession>A0AA88QJT4</accession>
<dbReference type="Proteomes" id="UP001187471">
    <property type="component" value="Unassembled WGS sequence"/>
</dbReference>
<evidence type="ECO:0000313" key="1">
    <source>
        <dbReference type="EMBL" id="KAK2969732.1"/>
    </source>
</evidence>
<dbReference type="AlphaFoldDB" id="A0AA88QJT4"/>
<comment type="caution">
    <text evidence="1">The sequence shown here is derived from an EMBL/GenBank/DDBJ whole genome shotgun (WGS) entry which is preliminary data.</text>
</comment>
<gene>
    <name evidence="1" type="ORF">RJ640_015876</name>
</gene>
<name>A0AA88QJT4_9ASTE</name>
<reference evidence="1" key="1">
    <citation type="submission" date="2022-12" db="EMBL/GenBank/DDBJ databases">
        <title>Draft genome assemblies for two species of Escallonia (Escalloniales).</title>
        <authorList>
            <person name="Chanderbali A."/>
            <person name="Dervinis C."/>
            <person name="Anghel I."/>
            <person name="Soltis D."/>
            <person name="Soltis P."/>
            <person name="Zapata F."/>
        </authorList>
    </citation>
    <scope>NUCLEOTIDE SEQUENCE</scope>
    <source>
        <strain evidence="1">UCBG92.1500</strain>
        <tissue evidence="1">Leaf</tissue>
    </source>
</reference>